<sequence>MKSKTQSKGHINPLLYFLSVSDRWLGEWQGGVALLLFLLFLLFLPFTTRAQTLCVIDGVPLPDTLLHVTIDEMQSDSAKQIVSHRLRLIPPYAIESIQTFSADEQIRQAKNITFCKTPRDIIIMRTNSFAELQWIINGKLRKPRKKLTIIDYKLSPQRIMEALPRHINPTDILSTDILTYINDPRLEKHPTIVIKTKRTDSSKKTKGTNPSKNKTH</sequence>
<evidence type="ECO:0000313" key="3">
    <source>
        <dbReference type="Proteomes" id="UP000682195"/>
    </source>
</evidence>
<reference evidence="2 3" key="1">
    <citation type="submission" date="2021-03" db="EMBL/GenBank/DDBJ databases">
        <title>Human Oral Microbial Genomes.</title>
        <authorList>
            <person name="Johnston C.D."/>
            <person name="Chen T."/>
            <person name="Dewhirst F.E."/>
        </authorList>
    </citation>
    <scope>NUCLEOTIDE SEQUENCE [LARGE SCALE GENOMIC DNA]</scope>
    <source>
        <strain evidence="2 3">F0054</strain>
    </source>
</reference>
<evidence type="ECO:0000313" key="2">
    <source>
        <dbReference type="EMBL" id="QUB76924.1"/>
    </source>
</evidence>
<evidence type="ECO:0000256" key="1">
    <source>
        <dbReference type="SAM" id="MobiDB-lite"/>
    </source>
</evidence>
<gene>
    <name evidence="2" type="ORF">J5A58_09245</name>
</gene>
<name>A0ABX7XTV6_9BACT</name>
<feature type="region of interest" description="Disordered" evidence="1">
    <location>
        <begin position="194"/>
        <end position="216"/>
    </location>
</feature>
<proteinExistence type="predicted"/>
<keyword evidence="3" id="KW-1185">Reference proteome</keyword>
<dbReference type="Proteomes" id="UP000682195">
    <property type="component" value="Chromosome 2"/>
</dbReference>
<dbReference type="GO" id="GO:0005840">
    <property type="term" value="C:ribosome"/>
    <property type="evidence" value="ECO:0007669"/>
    <property type="project" value="UniProtKB-KW"/>
</dbReference>
<dbReference type="RefSeq" id="WP_211808721.1">
    <property type="nucleotide sequence ID" value="NZ_CP072362.1"/>
</dbReference>
<protein>
    <submittedName>
        <fullName evidence="2">50S ribosomal protein L19</fullName>
    </submittedName>
</protein>
<keyword evidence="2" id="KW-0689">Ribosomal protein</keyword>
<organism evidence="2 3">
    <name type="scientific">Prevotella melaninogenica</name>
    <dbReference type="NCBI Taxonomy" id="28132"/>
    <lineage>
        <taxon>Bacteria</taxon>
        <taxon>Pseudomonadati</taxon>
        <taxon>Bacteroidota</taxon>
        <taxon>Bacteroidia</taxon>
        <taxon>Bacteroidales</taxon>
        <taxon>Prevotellaceae</taxon>
        <taxon>Prevotella</taxon>
    </lineage>
</organism>
<keyword evidence="2" id="KW-0687">Ribonucleoprotein</keyword>
<accession>A0ABX7XTV6</accession>
<dbReference type="EMBL" id="CP072362">
    <property type="protein sequence ID" value="QUB76924.1"/>
    <property type="molecule type" value="Genomic_DNA"/>
</dbReference>